<dbReference type="AlphaFoldDB" id="A0A3S5B4E8"/>
<organism evidence="2 3">
    <name type="scientific">Protopolystoma xenopodis</name>
    <dbReference type="NCBI Taxonomy" id="117903"/>
    <lineage>
        <taxon>Eukaryota</taxon>
        <taxon>Metazoa</taxon>
        <taxon>Spiralia</taxon>
        <taxon>Lophotrochozoa</taxon>
        <taxon>Platyhelminthes</taxon>
        <taxon>Monogenea</taxon>
        <taxon>Polyopisthocotylea</taxon>
        <taxon>Polystomatidea</taxon>
        <taxon>Polystomatidae</taxon>
        <taxon>Protopolystoma</taxon>
    </lineage>
</organism>
<sequence>MTEANQRHLEQRFRQATEAASQSSASKVPEVEAVSPTMAAASTTSTDALLARRTSYTHLIGNSLDDVHEVDEEVEKAAEEELEADEEEEGGWEEAAALDGDGGQAGLWMNGTHEAQQKRPAESGHPAAKHSRAGGKLQEKMMETIPSSGGLKRRKMEQPIADTQETVKPAIQEAATQADQAKDTAVGSDATGSGDGAETSKGVIEVDIEEMENWMAEAKRRLAGYSIVRTQEELQALEDCIKVGRHTYWSSRFHYSPVYYFHLHHLKVAAYLALSLAVAMVQDS</sequence>
<evidence type="ECO:0000313" key="3">
    <source>
        <dbReference type="Proteomes" id="UP000784294"/>
    </source>
</evidence>
<feature type="region of interest" description="Disordered" evidence="1">
    <location>
        <begin position="113"/>
        <end position="140"/>
    </location>
</feature>
<reference evidence="2" key="1">
    <citation type="submission" date="2018-11" db="EMBL/GenBank/DDBJ databases">
        <authorList>
            <consortium name="Pathogen Informatics"/>
        </authorList>
    </citation>
    <scope>NUCLEOTIDE SEQUENCE</scope>
</reference>
<dbReference type="Proteomes" id="UP000784294">
    <property type="component" value="Unassembled WGS sequence"/>
</dbReference>
<dbReference type="EMBL" id="CAAALY010016350">
    <property type="protein sequence ID" value="VEL12947.1"/>
    <property type="molecule type" value="Genomic_DNA"/>
</dbReference>
<evidence type="ECO:0000313" key="2">
    <source>
        <dbReference type="EMBL" id="VEL12947.1"/>
    </source>
</evidence>
<feature type="region of interest" description="Disordered" evidence="1">
    <location>
        <begin position="175"/>
        <end position="201"/>
    </location>
</feature>
<feature type="compositionally biased region" description="Low complexity" evidence="1">
    <location>
        <begin position="175"/>
        <end position="185"/>
    </location>
</feature>
<feature type="region of interest" description="Disordered" evidence="1">
    <location>
        <begin position="70"/>
        <end position="92"/>
    </location>
</feature>
<evidence type="ECO:0000256" key="1">
    <source>
        <dbReference type="SAM" id="MobiDB-lite"/>
    </source>
</evidence>
<protein>
    <submittedName>
        <fullName evidence="2">Uncharacterized protein</fullName>
    </submittedName>
</protein>
<feature type="compositionally biased region" description="Low complexity" evidence="1">
    <location>
        <begin position="33"/>
        <end position="46"/>
    </location>
</feature>
<keyword evidence="3" id="KW-1185">Reference proteome</keyword>
<accession>A0A3S5B4E8</accession>
<feature type="compositionally biased region" description="Basic and acidic residues" evidence="1">
    <location>
        <begin position="1"/>
        <end position="15"/>
    </location>
</feature>
<name>A0A3S5B4E8_9PLAT</name>
<proteinExistence type="predicted"/>
<feature type="region of interest" description="Disordered" evidence="1">
    <location>
        <begin position="1"/>
        <end position="46"/>
    </location>
</feature>
<comment type="caution">
    <text evidence="2">The sequence shown here is derived from an EMBL/GenBank/DDBJ whole genome shotgun (WGS) entry which is preliminary data.</text>
</comment>
<gene>
    <name evidence="2" type="ORF">PXEA_LOCUS6387</name>
</gene>
<feature type="compositionally biased region" description="Low complexity" evidence="1">
    <location>
        <begin position="16"/>
        <end position="26"/>
    </location>
</feature>